<feature type="domain" description="Tryptophan synthase beta chain-like PALP" evidence="3">
    <location>
        <begin position="8"/>
        <end position="286"/>
    </location>
</feature>
<dbReference type="Proteomes" id="UP000223071">
    <property type="component" value="Unassembled WGS sequence"/>
</dbReference>
<dbReference type="RefSeq" id="WP_098503033.1">
    <property type="nucleotide sequence ID" value="NZ_PDJQ01000001.1"/>
</dbReference>
<sequence>MPRYASIRELAGNTPVVELRSLSPRPGVRLFAKLEGQNPTGSIKDRIVIRILEAARASGALAPGQPIIEASTGNTGVALALWGRILGHPVEVCVPESVYPEIEQLLAVYGARVRRVPRQAGIKSAREAARAIAAETGAHYFGQFDSDENVRAHEEWTAGEILADMAAVGGVDVFVAGIGTGGTITGVGRRLKEANPACQVLGVEPRLGVHVQGLKSLDDGFIPPILDESVLDGRILVGNRHAFSHARRAMLAEGLFGGISSGAVLHAAMRAASRLPRGNILVIFADGGWKYLGTDLWAADGEPAPNTSDDDPLDDILWW</sequence>
<dbReference type="Pfam" id="PF00291">
    <property type="entry name" value="PALP"/>
    <property type="match status" value="1"/>
</dbReference>
<evidence type="ECO:0000259" key="3">
    <source>
        <dbReference type="Pfam" id="PF00291"/>
    </source>
</evidence>
<comment type="caution">
    <text evidence="4">The sequence shown here is derived from an EMBL/GenBank/DDBJ whole genome shotgun (WGS) entry which is preliminary data.</text>
</comment>
<comment type="cofactor">
    <cofactor evidence="1">
        <name>pyridoxal 5'-phosphate</name>
        <dbReference type="ChEBI" id="CHEBI:597326"/>
    </cofactor>
</comment>
<dbReference type="InterPro" id="IPR001926">
    <property type="entry name" value="TrpB-like_PALP"/>
</dbReference>
<gene>
    <name evidence="4" type="ORF">A9A59_0783</name>
</gene>
<evidence type="ECO:0000256" key="1">
    <source>
        <dbReference type="ARBA" id="ARBA00001933"/>
    </source>
</evidence>
<protein>
    <submittedName>
        <fullName evidence="4">Cysteine synthase B</fullName>
    </submittedName>
</protein>
<accession>A0A2A9HEL3</accession>
<dbReference type="PANTHER" id="PTHR10314">
    <property type="entry name" value="CYSTATHIONINE BETA-SYNTHASE"/>
    <property type="match status" value="1"/>
</dbReference>
<proteinExistence type="predicted"/>
<keyword evidence="5" id="KW-1185">Reference proteome</keyword>
<dbReference type="EMBL" id="PDJQ01000001">
    <property type="protein sequence ID" value="PFG73582.1"/>
    <property type="molecule type" value="Genomic_DNA"/>
</dbReference>
<evidence type="ECO:0000313" key="4">
    <source>
        <dbReference type="EMBL" id="PFG73582.1"/>
    </source>
</evidence>
<keyword evidence="2" id="KW-0663">Pyridoxal phosphate</keyword>
<organism evidence="4 5">
    <name type="scientific">Tepidiforma thermophila (strain KCTC 52669 / CGMCC 1.13589 / G233)</name>
    <dbReference type="NCBI Taxonomy" id="2761530"/>
    <lineage>
        <taxon>Bacteria</taxon>
        <taxon>Bacillati</taxon>
        <taxon>Chloroflexota</taxon>
        <taxon>Tepidiformia</taxon>
        <taxon>Tepidiformales</taxon>
        <taxon>Tepidiformaceae</taxon>
        <taxon>Tepidiforma</taxon>
    </lineage>
</organism>
<dbReference type="InterPro" id="IPR050214">
    <property type="entry name" value="Cys_Synth/Cystath_Beta-Synth"/>
</dbReference>
<dbReference type="GO" id="GO:1901605">
    <property type="term" value="P:alpha-amino acid metabolic process"/>
    <property type="evidence" value="ECO:0007669"/>
    <property type="project" value="UniProtKB-ARBA"/>
</dbReference>
<evidence type="ECO:0000256" key="2">
    <source>
        <dbReference type="ARBA" id="ARBA00022898"/>
    </source>
</evidence>
<name>A0A2A9HEL3_TEPT2</name>
<dbReference type="InterPro" id="IPR036052">
    <property type="entry name" value="TrpB-like_PALP_sf"/>
</dbReference>
<dbReference type="SUPFAM" id="SSF53686">
    <property type="entry name" value="Tryptophan synthase beta subunit-like PLP-dependent enzymes"/>
    <property type="match status" value="1"/>
</dbReference>
<dbReference type="Gene3D" id="3.40.50.1100">
    <property type="match status" value="2"/>
</dbReference>
<dbReference type="AlphaFoldDB" id="A0A2A9HEL3"/>
<reference evidence="4 5" key="1">
    <citation type="submission" date="2017-09" db="EMBL/GenBank/DDBJ databases">
        <title>Sequencing the genomes of two abundant thermophiles in Great Basin hot springs: Thermocrinis jamiesonii and novel Chloroflexi Thermoflexus hugenholtzii.</title>
        <authorList>
            <person name="Hedlund B."/>
        </authorList>
    </citation>
    <scope>NUCLEOTIDE SEQUENCE [LARGE SCALE GENOMIC DNA]</scope>
    <source>
        <strain evidence="4 5">G233</strain>
    </source>
</reference>
<dbReference type="CDD" id="cd01561">
    <property type="entry name" value="CBS_like"/>
    <property type="match status" value="1"/>
</dbReference>
<evidence type="ECO:0000313" key="5">
    <source>
        <dbReference type="Proteomes" id="UP000223071"/>
    </source>
</evidence>